<feature type="region of interest" description="Disordered" evidence="1">
    <location>
        <begin position="1"/>
        <end position="21"/>
    </location>
</feature>
<proteinExistence type="predicted"/>
<evidence type="ECO:0000256" key="1">
    <source>
        <dbReference type="SAM" id="MobiDB-lite"/>
    </source>
</evidence>
<comment type="caution">
    <text evidence="2">The sequence shown here is derived from an EMBL/GenBank/DDBJ whole genome shotgun (WGS) entry which is preliminary data.</text>
</comment>
<reference evidence="2" key="1">
    <citation type="journal article" date="2021" name="Mol. Ecol. Resour.">
        <title>Apolygus lucorum genome provides insights into omnivorousness and mesophyll feeding.</title>
        <authorList>
            <person name="Liu Y."/>
            <person name="Liu H."/>
            <person name="Wang H."/>
            <person name="Huang T."/>
            <person name="Liu B."/>
            <person name="Yang B."/>
            <person name="Yin L."/>
            <person name="Li B."/>
            <person name="Zhang Y."/>
            <person name="Zhang S."/>
            <person name="Jiang F."/>
            <person name="Zhang X."/>
            <person name="Ren Y."/>
            <person name="Wang B."/>
            <person name="Wang S."/>
            <person name="Lu Y."/>
            <person name="Wu K."/>
            <person name="Fan W."/>
            <person name="Wang G."/>
        </authorList>
    </citation>
    <scope>NUCLEOTIDE SEQUENCE</scope>
    <source>
        <strain evidence="2">12Hb</strain>
    </source>
</reference>
<dbReference type="EMBL" id="WIXP02000017">
    <property type="protein sequence ID" value="KAF6197544.1"/>
    <property type="molecule type" value="Genomic_DNA"/>
</dbReference>
<dbReference type="OrthoDB" id="2668416at2759"/>
<dbReference type="AlphaFoldDB" id="A0A8S9WMK8"/>
<evidence type="ECO:0000313" key="3">
    <source>
        <dbReference type="Proteomes" id="UP000466442"/>
    </source>
</evidence>
<evidence type="ECO:0000313" key="2">
    <source>
        <dbReference type="EMBL" id="KAF6197544.1"/>
    </source>
</evidence>
<sequence length="241" mass="26088">MEDGIVVKEEPVSEGDEDQEMEVEIKREVLIWDEYVKEEVGNSRADEDAGCPMIKQEDSSAADPLCDESDVLQGSIGVQRSEAGPAPTLRFLATGRSYEDLKFSTGISAPSLSQIIPETCKALYEVLKKDNVKVRRRTIRRGGGVRESVNVIYTTSKGGPEESSSSGAHAIPHSRLCIYTYTLSCALSLLGVFPAGKRASVKAANIGVLRFYKSHALTAFFRPPLHLSGFTGGLEASSMLG</sequence>
<keyword evidence="3" id="KW-1185">Reference proteome</keyword>
<feature type="compositionally biased region" description="Basic and acidic residues" evidence="1">
    <location>
        <begin position="1"/>
        <end position="11"/>
    </location>
</feature>
<gene>
    <name evidence="2" type="ORF">GE061_008508</name>
</gene>
<protein>
    <submittedName>
        <fullName evidence="2">Uncharacterized protein</fullName>
    </submittedName>
</protein>
<organism evidence="2 3">
    <name type="scientific">Apolygus lucorum</name>
    <name type="common">Small green plant bug</name>
    <name type="synonym">Lygocoris lucorum</name>
    <dbReference type="NCBI Taxonomy" id="248454"/>
    <lineage>
        <taxon>Eukaryota</taxon>
        <taxon>Metazoa</taxon>
        <taxon>Ecdysozoa</taxon>
        <taxon>Arthropoda</taxon>
        <taxon>Hexapoda</taxon>
        <taxon>Insecta</taxon>
        <taxon>Pterygota</taxon>
        <taxon>Neoptera</taxon>
        <taxon>Paraneoptera</taxon>
        <taxon>Hemiptera</taxon>
        <taxon>Heteroptera</taxon>
        <taxon>Panheteroptera</taxon>
        <taxon>Cimicomorpha</taxon>
        <taxon>Miridae</taxon>
        <taxon>Mirini</taxon>
        <taxon>Apolygus</taxon>
    </lineage>
</organism>
<accession>A0A8S9WMK8</accession>
<feature type="compositionally biased region" description="Acidic residues" evidence="1">
    <location>
        <begin position="12"/>
        <end position="21"/>
    </location>
</feature>
<name>A0A8S9WMK8_APOLU</name>
<dbReference type="Proteomes" id="UP000466442">
    <property type="component" value="Unassembled WGS sequence"/>
</dbReference>